<organism evidence="1 2">
    <name type="scientific">Eretmocerus hayati</name>
    <dbReference type="NCBI Taxonomy" id="131215"/>
    <lineage>
        <taxon>Eukaryota</taxon>
        <taxon>Metazoa</taxon>
        <taxon>Ecdysozoa</taxon>
        <taxon>Arthropoda</taxon>
        <taxon>Hexapoda</taxon>
        <taxon>Insecta</taxon>
        <taxon>Pterygota</taxon>
        <taxon>Neoptera</taxon>
        <taxon>Endopterygota</taxon>
        <taxon>Hymenoptera</taxon>
        <taxon>Apocrita</taxon>
        <taxon>Proctotrupomorpha</taxon>
        <taxon>Chalcidoidea</taxon>
        <taxon>Aphelinidae</taxon>
        <taxon>Aphelininae</taxon>
        <taxon>Eretmocerus</taxon>
    </lineage>
</organism>
<reference evidence="1" key="1">
    <citation type="submission" date="2023-04" db="EMBL/GenBank/DDBJ databases">
        <title>A chromosome-level genome assembly of the parasitoid wasp Eretmocerus hayati.</title>
        <authorList>
            <person name="Zhong Y."/>
            <person name="Liu S."/>
            <person name="Liu Y."/>
        </authorList>
    </citation>
    <scope>NUCLEOTIDE SEQUENCE</scope>
    <source>
        <strain evidence="1">ZJU_SS_LIU_2023</strain>
    </source>
</reference>
<protein>
    <submittedName>
        <fullName evidence="1">Uncharacterized protein</fullName>
    </submittedName>
</protein>
<dbReference type="EMBL" id="CM056741">
    <property type="protein sequence ID" value="KAJ8688595.1"/>
    <property type="molecule type" value="Genomic_DNA"/>
</dbReference>
<name>A0ACC2PYV4_9HYME</name>
<accession>A0ACC2PYV4</accession>
<comment type="caution">
    <text evidence="1">The sequence shown here is derived from an EMBL/GenBank/DDBJ whole genome shotgun (WGS) entry which is preliminary data.</text>
</comment>
<evidence type="ECO:0000313" key="1">
    <source>
        <dbReference type="EMBL" id="KAJ8688595.1"/>
    </source>
</evidence>
<evidence type="ECO:0000313" key="2">
    <source>
        <dbReference type="Proteomes" id="UP001239111"/>
    </source>
</evidence>
<proteinExistence type="predicted"/>
<sequence>MNLGLIKGAGIYPLAFPGSMLLGKGNVVKDSRNAFIKAAFLLLRGHGLTGCAHGRGSRLPTAISPETRGQTLASRARGHHEWHKSHRIGSTGKPSKLPAVAGLVQILGRPRCLFLLMDLEQELGLPSWCLEFSLGAGDEEDEATVKLMIVIEMSLHLTCSCGGTTSEKLRGLMKGARWFSKMKLWMESQDCARDNDEMNPVDQEDSFVT</sequence>
<dbReference type="Proteomes" id="UP001239111">
    <property type="component" value="Chromosome 1"/>
</dbReference>
<keyword evidence="2" id="KW-1185">Reference proteome</keyword>
<gene>
    <name evidence="1" type="ORF">QAD02_024390</name>
</gene>